<evidence type="ECO:0000256" key="10">
    <source>
        <dbReference type="ARBA" id="ARBA00022884"/>
    </source>
</evidence>
<dbReference type="PROSITE" id="PS51192">
    <property type="entry name" value="HELICASE_ATP_BIND_1"/>
    <property type="match status" value="1"/>
</dbReference>
<evidence type="ECO:0000256" key="1">
    <source>
        <dbReference type="ARBA" id="ARBA00004604"/>
    </source>
</evidence>
<keyword evidence="10" id="KW-0694">RNA-binding</keyword>
<reference evidence="19 20" key="1">
    <citation type="submission" date="2024-01" db="EMBL/GenBank/DDBJ databases">
        <title>The complete chloroplast genome sequence of Lithospermum erythrorhizon: insights into the phylogenetic relationship among Boraginaceae species and the maternal lineages of purple gromwells.</title>
        <authorList>
            <person name="Okada T."/>
            <person name="Watanabe K."/>
        </authorList>
    </citation>
    <scope>NUCLEOTIDE SEQUENCE [LARGE SCALE GENOMIC DNA]</scope>
</reference>
<evidence type="ECO:0000256" key="2">
    <source>
        <dbReference type="ARBA" id="ARBA00009334"/>
    </source>
</evidence>
<dbReference type="GO" id="GO:0003723">
    <property type="term" value="F:RNA binding"/>
    <property type="evidence" value="ECO:0007669"/>
    <property type="project" value="UniProtKB-KW"/>
</dbReference>
<keyword evidence="8 14" id="KW-0347">Helicase</keyword>
<keyword evidence="6 14" id="KW-0547">Nucleotide-binding</keyword>
<comment type="similarity">
    <text evidence="2">Belongs to the DEAD box helicase family. DDX5/DBP2 subfamily.</text>
</comment>
<dbReference type="PROSITE" id="PS51194">
    <property type="entry name" value="HELICASE_CTER"/>
    <property type="match status" value="1"/>
</dbReference>
<keyword evidence="9 14" id="KW-0067">ATP-binding</keyword>
<dbReference type="CDD" id="cd00268">
    <property type="entry name" value="DEADc"/>
    <property type="match status" value="1"/>
</dbReference>
<dbReference type="SUPFAM" id="SSF52540">
    <property type="entry name" value="P-loop containing nucleoside triphosphate hydrolases"/>
    <property type="match status" value="2"/>
</dbReference>
<evidence type="ECO:0000256" key="14">
    <source>
        <dbReference type="RuleBase" id="RU000492"/>
    </source>
</evidence>
<feature type="domain" description="Helicase C-terminal" evidence="17">
    <location>
        <begin position="342"/>
        <end position="492"/>
    </location>
</feature>
<dbReference type="InterPro" id="IPR011545">
    <property type="entry name" value="DEAD/DEAH_box_helicase_dom"/>
</dbReference>
<dbReference type="InterPro" id="IPR001650">
    <property type="entry name" value="Helicase_C-like"/>
</dbReference>
<dbReference type="PROSITE" id="PS51195">
    <property type="entry name" value="Q_MOTIF"/>
    <property type="match status" value="1"/>
</dbReference>
<dbReference type="PANTHER" id="PTHR47958">
    <property type="entry name" value="ATP-DEPENDENT RNA HELICASE DBP3"/>
    <property type="match status" value="1"/>
</dbReference>
<dbReference type="CDD" id="cd18787">
    <property type="entry name" value="SF2_C_DEAD"/>
    <property type="match status" value="1"/>
</dbReference>
<feature type="domain" description="DEAD-box RNA helicase Q" evidence="18">
    <location>
        <begin position="95"/>
        <end position="123"/>
    </location>
</feature>
<dbReference type="Pfam" id="PF00271">
    <property type="entry name" value="Helicase_C"/>
    <property type="match status" value="1"/>
</dbReference>
<organism evidence="19 20">
    <name type="scientific">Lithospermum erythrorhizon</name>
    <name type="common">Purple gromwell</name>
    <name type="synonym">Lithospermum officinale var. erythrorhizon</name>
    <dbReference type="NCBI Taxonomy" id="34254"/>
    <lineage>
        <taxon>Eukaryota</taxon>
        <taxon>Viridiplantae</taxon>
        <taxon>Streptophyta</taxon>
        <taxon>Embryophyta</taxon>
        <taxon>Tracheophyta</taxon>
        <taxon>Spermatophyta</taxon>
        <taxon>Magnoliopsida</taxon>
        <taxon>eudicotyledons</taxon>
        <taxon>Gunneridae</taxon>
        <taxon>Pentapetalae</taxon>
        <taxon>asterids</taxon>
        <taxon>lamiids</taxon>
        <taxon>Boraginales</taxon>
        <taxon>Boraginaceae</taxon>
        <taxon>Boraginoideae</taxon>
        <taxon>Lithospermeae</taxon>
        <taxon>Lithospermum</taxon>
    </lineage>
</organism>
<evidence type="ECO:0000256" key="13">
    <source>
        <dbReference type="PROSITE-ProRule" id="PRU00552"/>
    </source>
</evidence>
<comment type="subcellular location">
    <subcellularLocation>
        <location evidence="1">Nucleus</location>
        <location evidence="1">Nucleolus</location>
    </subcellularLocation>
</comment>
<evidence type="ECO:0000256" key="7">
    <source>
        <dbReference type="ARBA" id="ARBA00022801"/>
    </source>
</evidence>
<evidence type="ECO:0000256" key="12">
    <source>
        <dbReference type="ARBA" id="ARBA00037449"/>
    </source>
</evidence>
<evidence type="ECO:0000259" key="17">
    <source>
        <dbReference type="PROSITE" id="PS51194"/>
    </source>
</evidence>
<evidence type="ECO:0000259" key="16">
    <source>
        <dbReference type="PROSITE" id="PS51192"/>
    </source>
</evidence>
<keyword evidence="5" id="KW-0698">rRNA processing</keyword>
<evidence type="ECO:0000256" key="5">
    <source>
        <dbReference type="ARBA" id="ARBA00022552"/>
    </source>
</evidence>
<evidence type="ECO:0000313" key="19">
    <source>
        <dbReference type="EMBL" id="GAA0160898.1"/>
    </source>
</evidence>
<feature type="region of interest" description="Disordered" evidence="15">
    <location>
        <begin position="1"/>
        <end position="24"/>
    </location>
</feature>
<evidence type="ECO:0000256" key="9">
    <source>
        <dbReference type="ARBA" id="ARBA00022840"/>
    </source>
</evidence>
<dbReference type="Pfam" id="PF00270">
    <property type="entry name" value="DEAD"/>
    <property type="match status" value="1"/>
</dbReference>
<evidence type="ECO:0000256" key="8">
    <source>
        <dbReference type="ARBA" id="ARBA00022806"/>
    </source>
</evidence>
<evidence type="ECO:0000256" key="6">
    <source>
        <dbReference type="ARBA" id="ARBA00022741"/>
    </source>
</evidence>
<keyword evidence="20" id="KW-1185">Reference proteome</keyword>
<dbReference type="GO" id="GO:0016787">
    <property type="term" value="F:hydrolase activity"/>
    <property type="evidence" value="ECO:0007669"/>
    <property type="project" value="UniProtKB-KW"/>
</dbReference>
<dbReference type="GO" id="GO:0003724">
    <property type="term" value="F:RNA helicase activity"/>
    <property type="evidence" value="ECO:0007669"/>
    <property type="project" value="UniProtKB-EC"/>
</dbReference>
<dbReference type="SMART" id="SM00487">
    <property type="entry name" value="DEXDc"/>
    <property type="match status" value="1"/>
</dbReference>
<evidence type="ECO:0000313" key="20">
    <source>
        <dbReference type="Proteomes" id="UP001454036"/>
    </source>
</evidence>
<gene>
    <name evidence="19" type="ORF">LIER_17341</name>
</gene>
<comment type="function">
    <text evidence="12">ATP-dependent RNA helicase required for 60S ribosomal subunit synthesis. Involved in efficient pre-rRNA processing, predominantly at site A3, which is necessary for the normal formation of 25S and 5.8S rRNAs.</text>
</comment>
<accession>A0AAV3QBE0</accession>
<dbReference type="PROSITE" id="PS00039">
    <property type="entry name" value="DEAD_ATP_HELICASE"/>
    <property type="match status" value="1"/>
</dbReference>
<keyword evidence="11" id="KW-0539">Nucleus</keyword>
<dbReference type="InterPro" id="IPR027417">
    <property type="entry name" value="P-loop_NTPase"/>
</dbReference>
<dbReference type="InterPro" id="IPR044742">
    <property type="entry name" value="DEAD/DEAH_RhlB"/>
</dbReference>
<proteinExistence type="inferred from homology"/>
<protein>
    <recommendedName>
        <fullName evidence="3">RNA helicase</fullName>
        <ecNumber evidence="3">3.6.4.13</ecNumber>
    </recommendedName>
</protein>
<feature type="domain" description="Helicase ATP-binding" evidence="16">
    <location>
        <begin position="126"/>
        <end position="318"/>
    </location>
</feature>
<dbReference type="AlphaFoldDB" id="A0AAV3QBE0"/>
<evidence type="ECO:0000256" key="15">
    <source>
        <dbReference type="SAM" id="MobiDB-lite"/>
    </source>
</evidence>
<keyword evidence="4" id="KW-0690">Ribosome biogenesis</keyword>
<keyword evidence="7 14" id="KW-0378">Hydrolase</keyword>
<dbReference type="EC" id="3.6.4.13" evidence="3"/>
<name>A0AAV3QBE0_LITER</name>
<evidence type="ECO:0000256" key="4">
    <source>
        <dbReference type="ARBA" id="ARBA00022517"/>
    </source>
</evidence>
<dbReference type="InterPro" id="IPR014001">
    <property type="entry name" value="Helicase_ATP-bd"/>
</dbReference>
<sequence>MSRAYLKSSMSYVPPHLRPTNKPNNTSHLVLNNITNNNTYAPPRPTSVPDIIFPNWKPSDRVLLLKPDQIEEIRLRLNVDVTVAPGSPSAPSPVESFTDMCLHPSIMDNVVEHKYTTPTSIQAQAMPVALSGRDLLGCAETGSGKTAAFTIPMIQHCLAQPSVRRGDGPLALVLAPTRELAQQIEKEATLGPGREIENLLYVSVKAFSKSLDSFRTAIVVGGTNISEQRSELREGVSIVVATPGRFIDHLQQGNTSLSRVSFIVLDEADRMLDMGFEPQIREVMKNLPRKHQTLLFSATMPVEIEALTQEHLTNPVQVKVGKVSSPTANVTQSMEKVSESEKIDRLLDLLVEEASQVERAGRPFPLTIVFVERKTRCDEVADALLKQGLLAAGLHGGRSQNERETALRDFRHGPIRILVATDVASRGLDVTGVAHVINLDLPKYLVAQIRKAIADVGSGNSVAYATGKTARRKEKEAAAAHREARTTMSKVSTAGVTAINVEDKYRHMLAPPMIKKEGAADDAWDD</sequence>
<evidence type="ECO:0000259" key="18">
    <source>
        <dbReference type="PROSITE" id="PS51195"/>
    </source>
</evidence>
<dbReference type="Proteomes" id="UP001454036">
    <property type="component" value="Unassembled WGS sequence"/>
</dbReference>
<feature type="short sequence motif" description="Q motif" evidence="13">
    <location>
        <begin position="95"/>
        <end position="123"/>
    </location>
</feature>
<evidence type="ECO:0000256" key="11">
    <source>
        <dbReference type="ARBA" id="ARBA00023242"/>
    </source>
</evidence>
<comment type="caution">
    <text evidence="19">The sequence shown here is derived from an EMBL/GenBank/DDBJ whole genome shotgun (WGS) entry which is preliminary data.</text>
</comment>
<dbReference type="InterPro" id="IPR000629">
    <property type="entry name" value="RNA-helicase_DEAD-box_CS"/>
</dbReference>
<dbReference type="SMART" id="SM00490">
    <property type="entry name" value="HELICc"/>
    <property type="match status" value="1"/>
</dbReference>
<dbReference type="EMBL" id="BAABME010004023">
    <property type="protein sequence ID" value="GAA0160898.1"/>
    <property type="molecule type" value="Genomic_DNA"/>
</dbReference>
<dbReference type="InterPro" id="IPR014014">
    <property type="entry name" value="RNA_helicase_DEAD_Q_motif"/>
</dbReference>
<dbReference type="Gene3D" id="3.40.50.300">
    <property type="entry name" value="P-loop containing nucleotide triphosphate hydrolases"/>
    <property type="match status" value="2"/>
</dbReference>
<evidence type="ECO:0000256" key="3">
    <source>
        <dbReference type="ARBA" id="ARBA00012552"/>
    </source>
</evidence>
<dbReference type="GO" id="GO:0005524">
    <property type="term" value="F:ATP binding"/>
    <property type="evidence" value="ECO:0007669"/>
    <property type="project" value="UniProtKB-KW"/>
</dbReference>